<dbReference type="InterPro" id="IPR033132">
    <property type="entry name" value="GH_1_N_CS"/>
</dbReference>
<evidence type="ECO:0000256" key="5">
    <source>
        <dbReference type="PROSITE-ProRule" id="PRU10055"/>
    </source>
</evidence>
<protein>
    <recommendedName>
        <fullName evidence="2">beta-glucosidase</fullName>
        <ecNumber evidence="2">3.2.1.21</ecNumber>
    </recommendedName>
</protein>
<dbReference type="GO" id="GO:0008422">
    <property type="term" value="F:beta-glucosidase activity"/>
    <property type="evidence" value="ECO:0007669"/>
    <property type="project" value="TreeGrafter"/>
</dbReference>
<evidence type="ECO:0000256" key="4">
    <source>
        <dbReference type="ARBA" id="ARBA00023295"/>
    </source>
</evidence>
<keyword evidence="8" id="KW-0732">Signal</keyword>
<comment type="similarity">
    <text evidence="1 6">Belongs to the glycosyl hydrolase 1 family.</text>
</comment>
<organism evidence="9 10">
    <name type="scientific">Asbolus verrucosus</name>
    <name type="common">Desert ironclad beetle</name>
    <dbReference type="NCBI Taxonomy" id="1661398"/>
    <lineage>
        <taxon>Eukaryota</taxon>
        <taxon>Metazoa</taxon>
        <taxon>Ecdysozoa</taxon>
        <taxon>Arthropoda</taxon>
        <taxon>Hexapoda</taxon>
        <taxon>Insecta</taxon>
        <taxon>Pterygota</taxon>
        <taxon>Neoptera</taxon>
        <taxon>Endopterygota</taxon>
        <taxon>Coleoptera</taxon>
        <taxon>Polyphaga</taxon>
        <taxon>Cucujiformia</taxon>
        <taxon>Tenebrionidae</taxon>
        <taxon>Pimeliinae</taxon>
        <taxon>Asbolus</taxon>
    </lineage>
</organism>
<dbReference type="PROSITE" id="PS00572">
    <property type="entry name" value="GLYCOSYL_HYDROL_F1_1"/>
    <property type="match status" value="1"/>
</dbReference>
<evidence type="ECO:0000256" key="6">
    <source>
        <dbReference type="RuleBase" id="RU003690"/>
    </source>
</evidence>
<gene>
    <name evidence="9" type="ORF">BDFB_010041</name>
</gene>
<feature type="signal peptide" evidence="8">
    <location>
        <begin position="1"/>
        <end position="21"/>
    </location>
</feature>
<dbReference type="PANTHER" id="PTHR10353">
    <property type="entry name" value="GLYCOSYL HYDROLASE"/>
    <property type="match status" value="1"/>
</dbReference>
<dbReference type="PRINTS" id="PR00131">
    <property type="entry name" value="GLHYDRLASE1"/>
</dbReference>
<name>A0A482W1A1_ASBVE</name>
<dbReference type="Proteomes" id="UP000292052">
    <property type="component" value="Unassembled WGS sequence"/>
</dbReference>
<dbReference type="GO" id="GO:0005975">
    <property type="term" value="P:carbohydrate metabolic process"/>
    <property type="evidence" value="ECO:0007669"/>
    <property type="project" value="InterPro"/>
</dbReference>
<dbReference type="OrthoDB" id="65569at2759"/>
<evidence type="ECO:0000256" key="7">
    <source>
        <dbReference type="RuleBase" id="RU004468"/>
    </source>
</evidence>
<accession>A0A482W1A1</accession>
<evidence type="ECO:0000256" key="1">
    <source>
        <dbReference type="ARBA" id="ARBA00010838"/>
    </source>
</evidence>
<proteinExistence type="inferred from homology"/>
<dbReference type="InterPro" id="IPR017853">
    <property type="entry name" value="GH"/>
</dbReference>
<dbReference type="PANTHER" id="PTHR10353:SF36">
    <property type="entry name" value="LP05116P"/>
    <property type="match status" value="1"/>
</dbReference>
<sequence length="495" mass="56827">MKLKVLLGAFLIQLLSRATISEVINKKFPDNFLFGAATAAYQIEGAWNEDGKGENIWDYFTHTRPYMIITLENGDVACDSYHKYLEDVAMLKNLGVNHYRFSLSWSRILPTGHVNKVNQAGVNYYKNLIAALKENGIEPYVTLYHWDLPQPLQEIGGWPNPLLVDYFADYAKLAFSLFGDEVKNWMTFNEPKQACQSGYGYGINPPGSRLEGFLKSRLPEFTPEEIDYIKGTHDFLALNTYTTNLAKNQDFDIGYPSWDSDSGVSKYVNESWDGAASFWLKVVPWGMRKLLNWVDQTYDHPEIFITENGFSDRGELEDQKRIDYYAEYLSNILQAIHEDGVNVTGYTAWSLMDNFEWNMAYTERFGFYYVDFDSPNRTRTIKKSAEYYKNVIATKRRGNLGGITIDSCTLFGDKIKIIMHLINPAKLCWMRFGYGNAPPGYIVNGTGNYLNVHGFLKHRLKQITLTTTNLDQYKMVESLYLDGSQVQLSKEIILK</sequence>
<dbReference type="EMBL" id="QDEB01039953">
    <property type="protein sequence ID" value="RZC38804.1"/>
    <property type="molecule type" value="Genomic_DNA"/>
</dbReference>
<reference evidence="9 10" key="1">
    <citation type="submission" date="2017-03" db="EMBL/GenBank/DDBJ databases">
        <title>Genome of the blue death feigning beetle - Asbolus verrucosus.</title>
        <authorList>
            <person name="Rider S.D."/>
        </authorList>
    </citation>
    <scope>NUCLEOTIDE SEQUENCE [LARGE SCALE GENOMIC DNA]</scope>
    <source>
        <strain evidence="9">Butters</strain>
        <tissue evidence="9">Head and leg muscle</tissue>
    </source>
</reference>
<keyword evidence="10" id="KW-1185">Reference proteome</keyword>
<dbReference type="AlphaFoldDB" id="A0A482W1A1"/>
<evidence type="ECO:0000256" key="2">
    <source>
        <dbReference type="ARBA" id="ARBA00012744"/>
    </source>
</evidence>
<feature type="active site" description="Nucleophile" evidence="5">
    <location>
        <position position="307"/>
    </location>
</feature>
<dbReference type="Pfam" id="PF00232">
    <property type="entry name" value="Glyco_hydro_1"/>
    <property type="match status" value="2"/>
</dbReference>
<keyword evidence="4 7" id="KW-0326">Glycosidase</keyword>
<dbReference type="InterPro" id="IPR001360">
    <property type="entry name" value="Glyco_hydro_1"/>
</dbReference>
<feature type="chain" id="PRO_5019744763" description="beta-glucosidase" evidence="8">
    <location>
        <begin position="22"/>
        <end position="495"/>
    </location>
</feature>
<dbReference type="SUPFAM" id="SSF51445">
    <property type="entry name" value="(Trans)glycosidases"/>
    <property type="match status" value="1"/>
</dbReference>
<dbReference type="InterPro" id="IPR018120">
    <property type="entry name" value="Glyco_hydro_1_AS"/>
</dbReference>
<dbReference type="STRING" id="1661398.A0A482W1A1"/>
<dbReference type="EC" id="3.2.1.21" evidence="2"/>
<evidence type="ECO:0000313" key="9">
    <source>
        <dbReference type="EMBL" id="RZC38804.1"/>
    </source>
</evidence>
<keyword evidence="3 7" id="KW-0378">Hydrolase</keyword>
<comment type="caution">
    <text evidence="9">The sequence shown here is derived from an EMBL/GenBank/DDBJ whole genome shotgun (WGS) entry which is preliminary data.</text>
</comment>
<dbReference type="PROSITE" id="PS00653">
    <property type="entry name" value="GLYCOSYL_HYDROL_F1_2"/>
    <property type="match status" value="1"/>
</dbReference>
<evidence type="ECO:0000256" key="8">
    <source>
        <dbReference type="SAM" id="SignalP"/>
    </source>
</evidence>
<evidence type="ECO:0000313" key="10">
    <source>
        <dbReference type="Proteomes" id="UP000292052"/>
    </source>
</evidence>
<dbReference type="Gene3D" id="3.20.20.80">
    <property type="entry name" value="Glycosidases"/>
    <property type="match status" value="2"/>
</dbReference>
<evidence type="ECO:0000256" key="3">
    <source>
        <dbReference type="ARBA" id="ARBA00022801"/>
    </source>
</evidence>